<sequence length="48" mass="5249">MIGLSKTELAAAEVIIAWRSIRSSLSQRKSGTWQRDAVTMDTGKGRQG</sequence>
<protein>
    <submittedName>
        <fullName evidence="2">Uncharacterized protein</fullName>
    </submittedName>
</protein>
<feature type="region of interest" description="Disordered" evidence="1">
    <location>
        <begin position="25"/>
        <end position="48"/>
    </location>
</feature>
<reference evidence="2" key="1">
    <citation type="submission" date="2020-10" db="EMBL/GenBank/DDBJ databases">
        <title>Taxonomic study of unclassified bacteria belonging to the class Ktedonobacteria.</title>
        <authorList>
            <person name="Yabe S."/>
            <person name="Wang C.M."/>
            <person name="Zheng Y."/>
            <person name="Sakai Y."/>
            <person name="Cavaletti L."/>
            <person name="Monciardini P."/>
            <person name="Donadio S."/>
        </authorList>
    </citation>
    <scope>NUCLEOTIDE SEQUENCE</scope>
    <source>
        <strain evidence="2">SOSP1-1</strain>
    </source>
</reference>
<comment type="caution">
    <text evidence="2">The sequence shown here is derived from an EMBL/GenBank/DDBJ whole genome shotgun (WGS) entry which is preliminary data.</text>
</comment>
<evidence type="ECO:0000313" key="3">
    <source>
        <dbReference type="Proteomes" id="UP000612362"/>
    </source>
</evidence>
<dbReference type="AlphaFoldDB" id="A0A8J3IAR9"/>
<proteinExistence type="predicted"/>
<gene>
    <name evidence="2" type="ORF">KSX_86010</name>
</gene>
<dbReference type="EMBL" id="BNJF01000008">
    <property type="protein sequence ID" value="GHO50438.1"/>
    <property type="molecule type" value="Genomic_DNA"/>
</dbReference>
<name>A0A8J3IAR9_9CHLR</name>
<evidence type="ECO:0000256" key="1">
    <source>
        <dbReference type="SAM" id="MobiDB-lite"/>
    </source>
</evidence>
<accession>A0A8J3IAR9</accession>
<dbReference type="Proteomes" id="UP000612362">
    <property type="component" value="Unassembled WGS sequence"/>
</dbReference>
<evidence type="ECO:0000313" key="2">
    <source>
        <dbReference type="EMBL" id="GHO50438.1"/>
    </source>
</evidence>
<keyword evidence="3" id="KW-1185">Reference proteome</keyword>
<organism evidence="2 3">
    <name type="scientific">Ktedonospora formicarum</name>
    <dbReference type="NCBI Taxonomy" id="2778364"/>
    <lineage>
        <taxon>Bacteria</taxon>
        <taxon>Bacillati</taxon>
        <taxon>Chloroflexota</taxon>
        <taxon>Ktedonobacteria</taxon>
        <taxon>Ktedonobacterales</taxon>
        <taxon>Ktedonobacteraceae</taxon>
        <taxon>Ktedonospora</taxon>
    </lineage>
</organism>